<reference evidence="1" key="1">
    <citation type="submission" date="2014-09" db="EMBL/GenBank/DDBJ databases">
        <authorList>
            <person name="Magalhaes I.L.F."/>
            <person name="Oliveira U."/>
            <person name="Santos F.R."/>
            <person name="Vidigal T.H.D.A."/>
            <person name="Brescovit A.D."/>
            <person name="Santos A.J."/>
        </authorList>
    </citation>
    <scope>NUCLEOTIDE SEQUENCE</scope>
    <source>
        <tissue evidence="1">Shoot tissue taken approximately 20 cm above the soil surface</tissue>
    </source>
</reference>
<evidence type="ECO:0000313" key="1">
    <source>
        <dbReference type="EMBL" id="JAD75344.1"/>
    </source>
</evidence>
<name>A0A0A9CGA0_ARUDO</name>
<organism evidence="1">
    <name type="scientific">Arundo donax</name>
    <name type="common">Giant reed</name>
    <name type="synonym">Donax arundinaceus</name>
    <dbReference type="NCBI Taxonomy" id="35708"/>
    <lineage>
        <taxon>Eukaryota</taxon>
        <taxon>Viridiplantae</taxon>
        <taxon>Streptophyta</taxon>
        <taxon>Embryophyta</taxon>
        <taxon>Tracheophyta</taxon>
        <taxon>Spermatophyta</taxon>
        <taxon>Magnoliopsida</taxon>
        <taxon>Liliopsida</taxon>
        <taxon>Poales</taxon>
        <taxon>Poaceae</taxon>
        <taxon>PACMAD clade</taxon>
        <taxon>Arundinoideae</taxon>
        <taxon>Arundineae</taxon>
        <taxon>Arundo</taxon>
    </lineage>
</organism>
<dbReference type="AlphaFoldDB" id="A0A0A9CGA0"/>
<sequence>MSHSNLSSASSSCLIGSLSRRNFRKITTSSLFAAGT</sequence>
<protein>
    <submittedName>
        <fullName evidence="1">Uncharacterized protein</fullName>
    </submittedName>
</protein>
<dbReference type="EMBL" id="GBRH01222551">
    <property type="protein sequence ID" value="JAD75344.1"/>
    <property type="molecule type" value="Transcribed_RNA"/>
</dbReference>
<accession>A0A0A9CGA0</accession>
<reference evidence="1" key="2">
    <citation type="journal article" date="2015" name="Data Brief">
        <title>Shoot transcriptome of the giant reed, Arundo donax.</title>
        <authorList>
            <person name="Barrero R.A."/>
            <person name="Guerrero F.D."/>
            <person name="Moolhuijzen P."/>
            <person name="Goolsby J.A."/>
            <person name="Tidwell J."/>
            <person name="Bellgard S.E."/>
            <person name="Bellgard M.I."/>
        </authorList>
    </citation>
    <scope>NUCLEOTIDE SEQUENCE</scope>
    <source>
        <tissue evidence="1">Shoot tissue taken approximately 20 cm above the soil surface</tissue>
    </source>
</reference>
<proteinExistence type="predicted"/>